<reference evidence="2 3" key="1">
    <citation type="journal article" date="2012" name="BMC Genomics">
        <title>Comparative genomics of the white-rot fungi, Phanerochaete carnosa and P. chrysosporium, to elucidate the genetic basis of the distinct wood types they colonize.</title>
        <authorList>
            <person name="Suzuki H."/>
            <person name="MacDonald J."/>
            <person name="Syed K."/>
            <person name="Salamov A."/>
            <person name="Hori C."/>
            <person name="Aerts A."/>
            <person name="Henrissat B."/>
            <person name="Wiebenga A."/>
            <person name="vanKuyk P.A."/>
            <person name="Barry K."/>
            <person name="Lindquist E."/>
            <person name="LaButti K."/>
            <person name="Lapidus A."/>
            <person name="Lucas S."/>
            <person name="Coutinho P."/>
            <person name="Gong Y."/>
            <person name="Samejima M."/>
            <person name="Mahadevan R."/>
            <person name="Abou-Zaid M."/>
            <person name="de Vries R.P."/>
            <person name="Igarashi K."/>
            <person name="Yadav J.S."/>
            <person name="Grigoriev I.V."/>
            <person name="Master E.R."/>
        </authorList>
    </citation>
    <scope>NUCLEOTIDE SEQUENCE [LARGE SCALE GENOMIC DNA]</scope>
    <source>
        <strain evidence="2 3">HHB-10118-sp</strain>
    </source>
</reference>
<organism evidence="2 3">
    <name type="scientific">Phanerochaete carnosa (strain HHB-10118-sp)</name>
    <name type="common">White-rot fungus</name>
    <name type="synonym">Peniophora carnosa</name>
    <dbReference type="NCBI Taxonomy" id="650164"/>
    <lineage>
        <taxon>Eukaryota</taxon>
        <taxon>Fungi</taxon>
        <taxon>Dikarya</taxon>
        <taxon>Basidiomycota</taxon>
        <taxon>Agaricomycotina</taxon>
        <taxon>Agaricomycetes</taxon>
        <taxon>Polyporales</taxon>
        <taxon>Phanerochaetaceae</taxon>
        <taxon>Phanerochaete</taxon>
    </lineage>
</organism>
<gene>
    <name evidence="2" type="ORF">PHACADRAFT_201299</name>
</gene>
<sequence length="313" mass="35796">MNCVAGGNDKLDHQFAAMPVHSEIQHFKKDISLMSQWTGTEYKNMEKVFLGALAGSIPDDVMHAIYGLLDFIHYAWFETHTTTSLEALEAAWQQFHTCKYAFITYYNAKQAMLANYTNFSGIPKLHAMEHYVQSIRLLGSADRYNLEGPEHLHIDFAKLGYRASNRKNYFGQMTTWLDCQEAAVHFDAYLHWLQPPGLIQPEAAAKNHKDSSNKDEDIKQRKELKEAEDKEKGVARAEATSIQFKVAKKPLYLLLSADTIVKSHGTHDFSWHLEAFLIERAHSATQPVPQFALTEIKKISMETEVPMYKQLKL</sequence>
<dbReference type="AlphaFoldDB" id="K5UJ45"/>
<dbReference type="RefSeq" id="XP_007401652.1">
    <property type="nucleotide sequence ID" value="XM_007401590.1"/>
</dbReference>
<dbReference type="InParanoid" id="K5UJ45"/>
<feature type="region of interest" description="Disordered" evidence="1">
    <location>
        <begin position="204"/>
        <end position="232"/>
    </location>
</feature>
<evidence type="ECO:0000313" key="2">
    <source>
        <dbReference type="EMBL" id="EKM49586.1"/>
    </source>
</evidence>
<name>K5UJ45_PHACS</name>
<dbReference type="Proteomes" id="UP000008370">
    <property type="component" value="Unassembled WGS sequence"/>
</dbReference>
<evidence type="ECO:0000313" key="3">
    <source>
        <dbReference type="Proteomes" id="UP000008370"/>
    </source>
</evidence>
<proteinExistence type="predicted"/>
<protein>
    <submittedName>
        <fullName evidence="2">Uncharacterized protein</fullName>
    </submittedName>
</protein>
<dbReference type="HOGENOM" id="CLU_006344_0_1_1"/>
<dbReference type="KEGG" id="pco:PHACADRAFT_201299"/>
<feature type="compositionally biased region" description="Basic and acidic residues" evidence="1">
    <location>
        <begin position="205"/>
        <end position="232"/>
    </location>
</feature>
<keyword evidence="3" id="KW-1185">Reference proteome</keyword>
<dbReference type="OrthoDB" id="3232941at2759"/>
<dbReference type="EMBL" id="JH930480">
    <property type="protein sequence ID" value="EKM49586.1"/>
    <property type="molecule type" value="Genomic_DNA"/>
</dbReference>
<dbReference type="GeneID" id="18911593"/>
<evidence type="ECO:0000256" key="1">
    <source>
        <dbReference type="SAM" id="MobiDB-lite"/>
    </source>
</evidence>
<accession>K5UJ45</accession>